<name>A0A7J6H024_CANSA</name>
<dbReference type="FunFam" id="2.20.25.80:FF:000006">
    <property type="entry name" value="WRKY transcription factor"/>
    <property type="match status" value="1"/>
</dbReference>
<dbReference type="SMART" id="SM00774">
    <property type="entry name" value="WRKY"/>
    <property type="match status" value="1"/>
</dbReference>
<evidence type="ECO:0000256" key="4">
    <source>
        <dbReference type="ARBA" id="ARBA00023125"/>
    </source>
</evidence>
<reference evidence="9 10" key="1">
    <citation type="journal article" date="2020" name="bioRxiv">
        <title>Sequence and annotation of 42 cannabis genomes reveals extensive copy number variation in cannabinoid synthesis and pathogen resistance genes.</title>
        <authorList>
            <person name="Mckernan K.J."/>
            <person name="Helbert Y."/>
            <person name="Kane L.T."/>
            <person name="Ebling H."/>
            <person name="Zhang L."/>
            <person name="Liu B."/>
            <person name="Eaton Z."/>
            <person name="Mclaughlin S."/>
            <person name="Kingan S."/>
            <person name="Baybayan P."/>
            <person name="Concepcion G."/>
            <person name="Jordan M."/>
            <person name="Riva A."/>
            <person name="Barbazuk W."/>
            <person name="Harkins T."/>
        </authorList>
    </citation>
    <scope>NUCLEOTIDE SEQUENCE [LARGE SCALE GENOMIC DNA]</scope>
    <source>
        <strain evidence="10">cv. Jamaican Lion 4</strain>
        <tissue evidence="9">Leaf</tissue>
    </source>
</reference>
<dbReference type="InterPro" id="IPR036576">
    <property type="entry name" value="WRKY_dom_sf"/>
</dbReference>
<keyword evidence="10" id="KW-1185">Reference proteome</keyword>
<dbReference type="Pfam" id="PF03106">
    <property type="entry name" value="WRKY"/>
    <property type="match status" value="1"/>
</dbReference>
<dbReference type="InterPro" id="IPR044810">
    <property type="entry name" value="WRKY_plant"/>
</dbReference>
<evidence type="ECO:0000256" key="1">
    <source>
        <dbReference type="ARBA" id="ARBA00004123"/>
    </source>
</evidence>
<keyword evidence="6" id="KW-0539">Nucleus</keyword>
<protein>
    <recommendedName>
        <fullName evidence="8">WRKY domain-containing protein</fullName>
    </recommendedName>
</protein>
<proteinExistence type="predicted"/>
<evidence type="ECO:0000313" key="9">
    <source>
        <dbReference type="EMBL" id="KAF4388572.1"/>
    </source>
</evidence>
<dbReference type="AlphaFoldDB" id="A0A7J6H024"/>
<evidence type="ECO:0000259" key="8">
    <source>
        <dbReference type="PROSITE" id="PS50811"/>
    </source>
</evidence>
<evidence type="ECO:0000313" key="10">
    <source>
        <dbReference type="Proteomes" id="UP000583929"/>
    </source>
</evidence>
<feature type="region of interest" description="Disordered" evidence="7">
    <location>
        <begin position="278"/>
        <end position="311"/>
    </location>
</feature>
<keyword evidence="2" id="KW-0677">Repeat</keyword>
<evidence type="ECO:0000256" key="3">
    <source>
        <dbReference type="ARBA" id="ARBA00023015"/>
    </source>
</evidence>
<feature type="domain" description="WRKY" evidence="8">
    <location>
        <begin position="133"/>
        <end position="195"/>
    </location>
</feature>
<keyword evidence="3" id="KW-0805">Transcription regulation</keyword>
<feature type="compositionally biased region" description="Low complexity" evidence="7">
    <location>
        <begin position="280"/>
        <end position="305"/>
    </location>
</feature>
<dbReference type="Proteomes" id="UP000583929">
    <property type="component" value="Unassembled WGS sequence"/>
</dbReference>
<keyword evidence="5" id="KW-0804">Transcription</keyword>
<feature type="non-terminal residue" evidence="9">
    <location>
        <position position="326"/>
    </location>
</feature>
<dbReference type="EMBL" id="JAATIQ010000073">
    <property type="protein sequence ID" value="KAF4388572.1"/>
    <property type="molecule type" value="Genomic_DNA"/>
</dbReference>
<dbReference type="GO" id="GO:0005634">
    <property type="term" value="C:nucleus"/>
    <property type="evidence" value="ECO:0007669"/>
    <property type="project" value="UniProtKB-SubCell"/>
</dbReference>
<sequence>RGWSSSISSDEDELVRELLDDVSPFFVVQEDESHYNQHELLSLLDNDDTISSSSSDEIVMKINSAKVYSGPTLEDIENALCVTSPKLSQPQQTLFSSSSPAPASRNSLLERGLMMSSKSIDNKYTLKIKSSATNNGMTDDGYKWRKYGQKSIKNTPNPRSYYRCTNPRCNAKKQVERSMEDPDTLIITYEGLHLHFTYPFFESGQSQVSNPAATKKPKKSTFHVQDNEAQQTQEWAQDLEPLGLGTTIDSMGYHQESSHEERTNQGLLQDMVPLTILNPSGSTNNNMINTSNTSSYSSCSSNRSPPTSPSLMSWSPNCYYTSCFGV</sequence>
<dbReference type="SUPFAM" id="SSF118290">
    <property type="entry name" value="WRKY DNA-binding domain"/>
    <property type="match status" value="1"/>
</dbReference>
<dbReference type="PANTHER" id="PTHR31221:SF42">
    <property type="entry name" value="WRKY TRANSCRIPTION FACTOR 49-RELATED"/>
    <property type="match status" value="1"/>
</dbReference>
<evidence type="ECO:0000256" key="5">
    <source>
        <dbReference type="ARBA" id="ARBA00023163"/>
    </source>
</evidence>
<dbReference type="GO" id="GO:0043565">
    <property type="term" value="F:sequence-specific DNA binding"/>
    <property type="evidence" value="ECO:0007669"/>
    <property type="project" value="InterPro"/>
</dbReference>
<comment type="subcellular location">
    <subcellularLocation>
        <location evidence="1">Nucleus</location>
    </subcellularLocation>
</comment>
<organism evidence="9 10">
    <name type="scientific">Cannabis sativa</name>
    <name type="common">Hemp</name>
    <name type="synonym">Marijuana</name>
    <dbReference type="NCBI Taxonomy" id="3483"/>
    <lineage>
        <taxon>Eukaryota</taxon>
        <taxon>Viridiplantae</taxon>
        <taxon>Streptophyta</taxon>
        <taxon>Embryophyta</taxon>
        <taxon>Tracheophyta</taxon>
        <taxon>Spermatophyta</taxon>
        <taxon>Magnoliopsida</taxon>
        <taxon>eudicotyledons</taxon>
        <taxon>Gunneridae</taxon>
        <taxon>Pentapetalae</taxon>
        <taxon>rosids</taxon>
        <taxon>fabids</taxon>
        <taxon>Rosales</taxon>
        <taxon>Cannabaceae</taxon>
        <taxon>Cannabis</taxon>
    </lineage>
</organism>
<evidence type="ECO:0000256" key="6">
    <source>
        <dbReference type="ARBA" id="ARBA00023242"/>
    </source>
</evidence>
<dbReference type="PROSITE" id="PS50811">
    <property type="entry name" value="WRKY"/>
    <property type="match status" value="1"/>
</dbReference>
<keyword evidence="4" id="KW-0238">DNA-binding</keyword>
<dbReference type="InterPro" id="IPR003657">
    <property type="entry name" value="WRKY_dom"/>
</dbReference>
<evidence type="ECO:0000256" key="7">
    <source>
        <dbReference type="SAM" id="MobiDB-lite"/>
    </source>
</evidence>
<evidence type="ECO:0000256" key="2">
    <source>
        <dbReference type="ARBA" id="ARBA00022737"/>
    </source>
</evidence>
<accession>A0A7J6H024</accession>
<comment type="caution">
    <text evidence="9">The sequence shown here is derived from an EMBL/GenBank/DDBJ whole genome shotgun (WGS) entry which is preliminary data.</text>
</comment>
<dbReference type="PANTHER" id="PTHR31221">
    <property type="entry name" value="WRKY TRANSCRIPTION FACTOR PROTEIN 1-RELATED"/>
    <property type="match status" value="1"/>
</dbReference>
<dbReference type="GO" id="GO:0003700">
    <property type="term" value="F:DNA-binding transcription factor activity"/>
    <property type="evidence" value="ECO:0007669"/>
    <property type="project" value="InterPro"/>
</dbReference>
<dbReference type="Gene3D" id="2.20.25.80">
    <property type="entry name" value="WRKY domain"/>
    <property type="match status" value="1"/>
</dbReference>
<gene>
    <name evidence="9" type="ORF">G4B88_021483</name>
</gene>